<dbReference type="GO" id="GO:0005524">
    <property type="term" value="F:ATP binding"/>
    <property type="evidence" value="ECO:0007669"/>
    <property type="project" value="UniProtKB-UniRule"/>
</dbReference>
<evidence type="ECO:0000313" key="18">
    <source>
        <dbReference type="EMBL" id="TCK58222.1"/>
    </source>
</evidence>
<comment type="catalytic activity">
    <reaction evidence="13 14">
        <text>UDP-N-acetyl-alpha-D-muramate + L-alanine + ATP = UDP-N-acetyl-alpha-D-muramoyl-L-alanine + ADP + phosphate + H(+)</text>
        <dbReference type="Rhea" id="RHEA:23372"/>
        <dbReference type="ChEBI" id="CHEBI:15378"/>
        <dbReference type="ChEBI" id="CHEBI:30616"/>
        <dbReference type="ChEBI" id="CHEBI:43474"/>
        <dbReference type="ChEBI" id="CHEBI:57972"/>
        <dbReference type="ChEBI" id="CHEBI:70757"/>
        <dbReference type="ChEBI" id="CHEBI:83898"/>
        <dbReference type="ChEBI" id="CHEBI:456216"/>
        <dbReference type="EC" id="6.3.2.8"/>
    </reaction>
</comment>
<dbReference type="AlphaFoldDB" id="A0A4R1K2J3"/>
<evidence type="ECO:0000256" key="11">
    <source>
        <dbReference type="ARBA" id="ARBA00023306"/>
    </source>
</evidence>
<dbReference type="InterPro" id="IPR050061">
    <property type="entry name" value="MurCDEF_pg_biosynth"/>
</dbReference>
<dbReference type="SUPFAM" id="SSF53244">
    <property type="entry name" value="MurD-like peptide ligases, peptide-binding domain"/>
    <property type="match status" value="1"/>
</dbReference>
<evidence type="ECO:0000256" key="5">
    <source>
        <dbReference type="ARBA" id="ARBA00022598"/>
    </source>
</evidence>
<feature type="domain" description="Mur ligase N-terminal catalytic" evidence="15">
    <location>
        <begin position="10"/>
        <end position="107"/>
    </location>
</feature>
<keyword evidence="7 14" id="KW-0547">Nucleotide-binding</keyword>
<keyword evidence="9 14" id="KW-0133">Cell shape</keyword>
<dbReference type="InterPro" id="IPR013221">
    <property type="entry name" value="Mur_ligase_cen"/>
</dbReference>
<dbReference type="PANTHER" id="PTHR43445">
    <property type="entry name" value="UDP-N-ACETYLMURAMATE--L-ALANINE LIGASE-RELATED"/>
    <property type="match status" value="1"/>
</dbReference>
<keyword evidence="11 14" id="KW-0131">Cell cycle</keyword>
<evidence type="ECO:0000256" key="14">
    <source>
        <dbReference type="HAMAP-Rule" id="MF_00046"/>
    </source>
</evidence>
<evidence type="ECO:0000259" key="17">
    <source>
        <dbReference type="Pfam" id="PF08245"/>
    </source>
</evidence>
<evidence type="ECO:0000256" key="9">
    <source>
        <dbReference type="ARBA" id="ARBA00022960"/>
    </source>
</evidence>
<comment type="pathway">
    <text evidence="2 14">Cell wall biogenesis; peptidoglycan biosynthesis.</text>
</comment>
<comment type="function">
    <text evidence="14">Cell wall formation.</text>
</comment>
<dbReference type="InterPro" id="IPR036615">
    <property type="entry name" value="Mur_ligase_C_dom_sf"/>
</dbReference>
<sequence>MDKVFGSVKNIHFVGIGGIGMSGIAEVLHNMGFTVSGSDLSEGGNVKRLQNMGIDVRTGHRYEYAENADVVVYTSAVKETNPELVCAKDRFIPIIKRGEMLAELMRLKFSVAVAGSHGKTTTTSMVAEILSEAKLDPTIVVGGILNTRDTNASLGKGNVIVAEADESDRSFLLMSPSVALITNIDYEHPDTYKDLEDVTQTFIDFASRVPFYGSVVLCLEDMNTADIIPHIGRKFITYGFKAQADVHAVNIEQKGFGMHYDVVVKGQKMGKIKLGFPGEHNVLNSLGAIAIAQEFNIPFKSIKRALEKFKGVQRRLTARYDDGCCIVMDDYGHHPTEIKTTLRAVRGAYGDKKIIAVFQPHRYTRTQALIKDFAMAFFDVDMLFIADIYAASEDKIEGVDSETLVREIKRRGFKNVNYIGSFEEVYDYLEDGGCDDTVIITLGAGSVTKFSFELASKVREKREGK</sequence>
<dbReference type="GO" id="GO:0071555">
    <property type="term" value="P:cell wall organization"/>
    <property type="evidence" value="ECO:0007669"/>
    <property type="project" value="UniProtKB-KW"/>
</dbReference>
<protein>
    <recommendedName>
        <fullName evidence="3 14">UDP-N-acetylmuramate--L-alanine ligase</fullName>
        <ecNumber evidence="3 14">6.3.2.8</ecNumber>
    </recommendedName>
    <alternativeName>
        <fullName evidence="14">UDP-N-acetylmuramoyl-L-alanine synthetase</fullName>
    </alternativeName>
</protein>
<dbReference type="Gene3D" id="3.40.1190.10">
    <property type="entry name" value="Mur-like, catalytic domain"/>
    <property type="match status" value="1"/>
</dbReference>
<dbReference type="EMBL" id="SMGG01000008">
    <property type="protein sequence ID" value="TCK58222.1"/>
    <property type="molecule type" value="Genomic_DNA"/>
</dbReference>
<evidence type="ECO:0000256" key="8">
    <source>
        <dbReference type="ARBA" id="ARBA00022840"/>
    </source>
</evidence>
<dbReference type="HAMAP" id="MF_00046">
    <property type="entry name" value="MurC"/>
    <property type="match status" value="1"/>
</dbReference>
<evidence type="ECO:0000256" key="3">
    <source>
        <dbReference type="ARBA" id="ARBA00012211"/>
    </source>
</evidence>
<dbReference type="Pfam" id="PF08245">
    <property type="entry name" value="Mur_ligase_M"/>
    <property type="match status" value="1"/>
</dbReference>
<feature type="binding site" evidence="14">
    <location>
        <begin position="115"/>
        <end position="121"/>
    </location>
    <ligand>
        <name>ATP</name>
        <dbReference type="ChEBI" id="CHEBI:30616"/>
    </ligand>
</feature>
<dbReference type="GO" id="GO:0008360">
    <property type="term" value="P:regulation of cell shape"/>
    <property type="evidence" value="ECO:0007669"/>
    <property type="project" value="UniProtKB-KW"/>
</dbReference>
<evidence type="ECO:0000259" key="16">
    <source>
        <dbReference type="Pfam" id="PF02875"/>
    </source>
</evidence>
<dbReference type="InterPro" id="IPR004101">
    <property type="entry name" value="Mur_ligase_C"/>
</dbReference>
<dbReference type="EC" id="6.3.2.8" evidence="3 14"/>
<keyword evidence="6 14" id="KW-0132">Cell division</keyword>
<dbReference type="SUPFAM" id="SSF51984">
    <property type="entry name" value="MurCD N-terminal domain"/>
    <property type="match status" value="1"/>
</dbReference>
<dbReference type="Gene3D" id="3.40.50.720">
    <property type="entry name" value="NAD(P)-binding Rossmann-like Domain"/>
    <property type="match status" value="1"/>
</dbReference>
<evidence type="ECO:0000256" key="12">
    <source>
        <dbReference type="ARBA" id="ARBA00023316"/>
    </source>
</evidence>
<dbReference type="Gene3D" id="3.90.190.20">
    <property type="entry name" value="Mur ligase, C-terminal domain"/>
    <property type="match status" value="1"/>
</dbReference>
<feature type="domain" description="Mur ligase central" evidence="17">
    <location>
        <begin position="113"/>
        <end position="292"/>
    </location>
</feature>
<name>A0A4R1K2J3_9BACT</name>
<evidence type="ECO:0000256" key="7">
    <source>
        <dbReference type="ARBA" id="ARBA00022741"/>
    </source>
</evidence>
<gene>
    <name evidence="14" type="primary">murC</name>
    <name evidence="18" type="ORF">C8D98_2737</name>
</gene>
<proteinExistence type="inferred from homology"/>
<keyword evidence="12 14" id="KW-0961">Cell wall biogenesis/degradation</keyword>
<reference evidence="18 19" key="1">
    <citation type="submission" date="2019-03" db="EMBL/GenBank/DDBJ databases">
        <title>Genomic Encyclopedia of Type Strains, Phase IV (KMG-IV): sequencing the most valuable type-strain genomes for metagenomic binning, comparative biology and taxonomic classification.</title>
        <authorList>
            <person name="Goeker M."/>
        </authorList>
    </citation>
    <scope>NUCLEOTIDE SEQUENCE [LARGE SCALE GENOMIC DNA]</scope>
    <source>
        <strain evidence="18 19">DSM 24984</strain>
    </source>
</reference>
<dbReference type="Pfam" id="PF02875">
    <property type="entry name" value="Mur_ligase_C"/>
    <property type="match status" value="1"/>
</dbReference>
<dbReference type="UniPathway" id="UPA00219"/>
<dbReference type="GO" id="GO:0008763">
    <property type="term" value="F:UDP-N-acetylmuramate-L-alanine ligase activity"/>
    <property type="evidence" value="ECO:0007669"/>
    <property type="project" value="UniProtKB-UniRule"/>
</dbReference>
<dbReference type="InterPro" id="IPR000713">
    <property type="entry name" value="Mur_ligase_N"/>
</dbReference>
<feature type="domain" description="Mur ligase C-terminal" evidence="16">
    <location>
        <begin position="315"/>
        <end position="445"/>
    </location>
</feature>
<keyword evidence="10 14" id="KW-0573">Peptidoglycan synthesis</keyword>
<dbReference type="InterPro" id="IPR005758">
    <property type="entry name" value="UDP-N-AcMur_Ala_ligase_MurC"/>
</dbReference>
<comment type="similarity">
    <text evidence="14">Belongs to the MurCDEF family.</text>
</comment>
<accession>A0A4R1K2J3</accession>
<comment type="caution">
    <text evidence="18">The sequence shown here is derived from an EMBL/GenBank/DDBJ whole genome shotgun (WGS) entry which is preliminary data.</text>
</comment>
<dbReference type="Proteomes" id="UP000294614">
    <property type="component" value="Unassembled WGS sequence"/>
</dbReference>
<organism evidence="18 19">
    <name type="scientific">Seleniivibrio woodruffii</name>
    <dbReference type="NCBI Taxonomy" id="1078050"/>
    <lineage>
        <taxon>Bacteria</taxon>
        <taxon>Pseudomonadati</taxon>
        <taxon>Deferribacterota</taxon>
        <taxon>Deferribacteres</taxon>
        <taxon>Deferribacterales</taxon>
        <taxon>Geovibrionaceae</taxon>
        <taxon>Seleniivibrio</taxon>
    </lineage>
</organism>
<evidence type="ECO:0000256" key="13">
    <source>
        <dbReference type="ARBA" id="ARBA00047833"/>
    </source>
</evidence>
<evidence type="ECO:0000256" key="2">
    <source>
        <dbReference type="ARBA" id="ARBA00004752"/>
    </source>
</evidence>
<dbReference type="Pfam" id="PF01225">
    <property type="entry name" value="Mur_ligase"/>
    <property type="match status" value="1"/>
</dbReference>
<dbReference type="InterPro" id="IPR036565">
    <property type="entry name" value="Mur-like_cat_sf"/>
</dbReference>
<dbReference type="PANTHER" id="PTHR43445:SF3">
    <property type="entry name" value="UDP-N-ACETYLMURAMATE--L-ALANINE LIGASE"/>
    <property type="match status" value="1"/>
</dbReference>
<evidence type="ECO:0000256" key="4">
    <source>
        <dbReference type="ARBA" id="ARBA00022490"/>
    </source>
</evidence>
<evidence type="ECO:0000256" key="6">
    <source>
        <dbReference type="ARBA" id="ARBA00022618"/>
    </source>
</evidence>
<keyword evidence="8 14" id="KW-0067">ATP-binding</keyword>
<dbReference type="GO" id="GO:0005737">
    <property type="term" value="C:cytoplasm"/>
    <property type="evidence" value="ECO:0007669"/>
    <property type="project" value="UniProtKB-SubCell"/>
</dbReference>
<dbReference type="GO" id="GO:0009252">
    <property type="term" value="P:peptidoglycan biosynthetic process"/>
    <property type="evidence" value="ECO:0007669"/>
    <property type="project" value="UniProtKB-UniRule"/>
</dbReference>
<evidence type="ECO:0000256" key="1">
    <source>
        <dbReference type="ARBA" id="ARBA00004496"/>
    </source>
</evidence>
<evidence type="ECO:0000256" key="10">
    <source>
        <dbReference type="ARBA" id="ARBA00022984"/>
    </source>
</evidence>
<dbReference type="NCBIfam" id="TIGR01082">
    <property type="entry name" value="murC"/>
    <property type="match status" value="1"/>
</dbReference>
<dbReference type="GO" id="GO:0051301">
    <property type="term" value="P:cell division"/>
    <property type="evidence" value="ECO:0007669"/>
    <property type="project" value="UniProtKB-KW"/>
</dbReference>
<keyword evidence="5 14" id="KW-0436">Ligase</keyword>
<comment type="subcellular location">
    <subcellularLocation>
        <location evidence="1 14">Cytoplasm</location>
    </subcellularLocation>
</comment>
<dbReference type="SUPFAM" id="SSF53623">
    <property type="entry name" value="MurD-like peptide ligases, catalytic domain"/>
    <property type="match status" value="1"/>
</dbReference>
<keyword evidence="19" id="KW-1185">Reference proteome</keyword>
<evidence type="ECO:0000313" key="19">
    <source>
        <dbReference type="Proteomes" id="UP000294614"/>
    </source>
</evidence>
<evidence type="ECO:0000259" key="15">
    <source>
        <dbReference type="Pfam" id="PF01225"/>
    </source>
</evidence>
<keyword evidence="4 14" id="KW-0963">Cytoplasm</keyword>